<dbReference type="EMBL" id="KN651126">
    <property type="protein sequence ID" value="KHN31423.1"/>
    <property type="molecule type" value="Genomic_DNA"/>
</dbReference>
<sequence>MRSCKDKIFDEQVVDKILRTLPPRFDHVAIAIEESKNLDIMEIEEL</sequence>
<reference evidence="1" key="1">
    <citation type="submission" date="2014-07" db="EMBL/GenBank/DDBJ databases">
        <title>Identification of a novel salt tolerance gene in wild soybean by whole-genome sequencing.</title>
        <authorList>
            <person name="Lam H.-M."/>
            <person name="Qi X."/>
            <person name="Li M.-W."/>
            <person name="Liu X."/>
            <person name="Xie M."/>
            <person name="Ni M."/>
            <person name="Xu X."/>
        </authorList>
    </citation>
    <scope>NUCLEOTIDE SEQUENCE [LARGE SCALE GENOMIC DNA]</scope>
    <source>
        <tissue evidence="1">Root</tissue>
    </source>
</reference>
<dbReference type="Proteomes" id="UP000053555">
    <property type="component" value="Unassembled WGS sequence"/>
</dbReference>
<gene>
    <name evidence="1" type="ORF">glysoja_040605</name>
</gene>
<dbReference type="AlphaFoldDB" id="A0A0B2RHH6"/>
<accession>A0A0B2RHH6</accession>
<organism evidence="1">
    <name type="scientific">Glycine soja</name>
    <name type="common">Wild soybean</name>
    <dbReference type="NCBI Taxonomy" id="3848"/>
    <lineage>
        <taxon>Eukaryota</taxon>
        <taxon>Viridiplantae</taxon>
        <taxon>Streptophyta</taxon>
        <taxon>Embryophyta</taxon>
        <taxon>Tracheophyta</taxon>
        <taxon>Spermatophyta</taxon>
        <taxon>Magnoliopsida</taxon>
        <taxon>eudicotyledons</taxon>
        <taxon>Gunneridae</taxon>
        <taxon>Pentapetalae</taxon>
        <taxon>rosids</taxon>
        <taxon>fabids</taxon>
        <taxon>Fabales</taxon>
        <taxon>Fabaceae</taxon>
        <taxon>Papilionoideae</taxon>
        <taxon>50 kb inversion clade</taxon>
        <taxon>NPAAA clade</taxon>
        <taxon>indigoferoid/millettioid clade</taxon>
        <taxon>Phaseoleae</taxon>
        <taxon>Glycine</taxon>
        <taxon>Glycine subgen. Soja</taxon>
    </lineage>
</organism>
<evidence type="ECO:0000313" key="1">
    <source>
        <dbReference type="EMBL" id="KHN31423.1"/>
    </source>
</evidence>
<name>A0A0B2RHH6_GLYSO</name>
<proteinExistence type="predicted"/>
<protein>
    <submittedName>
        <fullName evidence="1">Uncharacterized protein</fullName>
    </submittedName>
</protein>